<feature type="domain" description="HTH araC/xylS-type" evidence="4">
    <location>
        <begin position="1"/>
        <end position="97"/>
    </location>
</feature>
<protein>
    <submittedName>
        <fullName evidence="5">Transcriptional activator NphR</fullName>
    </submittedName>
</protein>
<dbReference type="PANTHER" id="PTHR43280">
    <property type="entry name" value="ARAC-FAMILY TRANSCRIPTIONAL REGULATOR"/>
    <property type="match status" value="1"/>
</dbReference>
<dbReference type="InterPro" id="IPR020449">
    <property type="entry name" value="Tscrpt_reg_AraC-type_HTH"/>
</dbReference>
<comment type="caution">
    <text evidence="5">The sequence shown here is derived from an EMBL/GenBank/DDBJ whole genome shotgun (WGS) entry which is preliminary data.</text>
</comment>
<evidence type="ECO:0000256" key="3">
    <source>
        <dbReference type="ARBA" id="ARBA00023163"/>
    </source>
</evidence>
<accession>A0A644ZV23</accession>
<dbReference type="PANTHER" id="PTHR43280:SF2">
    <property type="entry name" value="HTH-TYPE TRANSCRIPTIONAL REGULATOR EXSA"/>
    <property type="match status" value="1"/>
</dbReference>
<gene>
    <name evidence="5" type="primary">nphR_3</name>
    <name evidence="5" type="ORF">SDC9_91521</name>
</gene>
<dbReference type="PROSITE" id="PS01124">
    <property type="entry name" value="HTH_ARAC_FAMILY_2"/>
    <property type="match status" value="1"/>
</dbReference>
<name>A0A644ZV23_9ZZZZ</name>
<proteinExistence type="predicted"/>
<dbReference type="GO" id="GO:0043565">
    <property type="term" value="F:sequence-specific DNA binding"/>
    <property type="evidence" value="ECO:0007669"/>
    <property type="project" value="InterPro"/>
</dbReference>
<keyword evidence="2" id="KW-0238">DNA-binding</keyword>
<dbReference type="EMBL" id="VSSQ01010638">
    <property type="protein sequence ID" value="MPM44839.1"/>
    <property type="molecule type" value="Genomic_DNA"/>
</dbReference>
<reference evidence="5" key="1">
    <citation type="submission" date="2019-08" db="EMBL/GenBank/DDBJ databases">
        <authorList>
            <person name="Kucharzyk K."/>
            <person name="Murdoch R.W."/>
            <person name="Higgins S."/>
            <person name="Loffler F."/>
        </authorList>
    </citation>
    <scope>NUCLEOTIDE SEQUENCE</scope>
</reference>
<dbReference type="InterPro" id="IPR018060">
    <property type="entry name" value="HTH_AraC"/>
</dbReference>
<dbReference type="AlphaFoldDB" id="A0A644ZV23"/>
<keyword evidence="3" id="KW-0804">Transcription</keyword>
<dbReference type="InterPro" id="IPR009057">
    <property type="entry name" value="Homeodomain-like_sf"/>
</dbReference>
<keyword evidence="1" id="KW-0805">Transcription regulation</keyword>
<dbReference type="SMART" id="SM00342">
    <property type="entry name" value="HTH_ARAC"/>
    <property type="match status" value="1"/>
</dbReference>
<dbReference type="PRINTS" id="PR00032">
    <property type="entry name" value="HTHARAC"/>
</dbReference>
<organism evidence="5">
    <name type="scientific">bioreactor metagenome</name>
    <dbReference type="NCBI Taxonomy" id="1076179"/>
    <lineage>
        <taxon>unclassified sequences</taxon>
        <taxon>metagenomes</taxon>
        <taxon>ecological metagenomes</taxon>
    </lineage>
</organism>
<sequence>MKVIEQNMEDPYFGTKELCEKTNYSYQQVYRKIKALTGETINEFIRRVRLKRARQYLLQSDLRVSEIMYKVGFSSHSYFTKCFREYYGVSPTEYVEEKEK</sequence>
<dbReference type="Pfam" id="PF12833">
    <property type="entry name" value="HTH_18"/>
    <property type="match status" value="1"/>
</dbReference>
<dbReference type="Gene3D" id="1.10.10.60">
    <property type="entry name" value="Homeodomain-like"/>
    <property type="match status" value="2"/>
</dbReference>
<evidence type="ECO:0000313" key="5">
    <source>
        <dbReference type="EMBL" id="MPM44839.1"/>
    </source>
</evidence>
<dbReference type="GO" id="GO:0003700">
    <property type="term" value="F:DNA-binding transcription factor activity"/>
    <property type="evidence" value="ECO:0007669"/>
    <property type="project" value="InterPro"/>
</dbReference>
<evidence type="ECO:0000256" key="1">
    <source>
        <dbReference type="ARBA" id="ARBA00023015"/>
    </source>
</evidence>
<evidence type="ECO:0000256" key="2">
    <source>
        <dbReference type="ARBA" id="ARBA00023125"/>
    </source>
</evidence>
<evidence type="ECO:0000259" key="4">
    <source>
        <dbReference type="PROSITE" id="PS01124"/>
    </source>
</evidence>
<dbReference type="SUPFAM" id="SSF46689">
    <property type="entry name" value="Homeodomain-like"/>
    <property type="match status" value="1"/>
</dbReference>